<evidence type="ECO:0000313" key="1">
    <source>
        <dbReference type="EMBL" id="SUS06154.1"/>
    </source>
</evidence>
<dbReference type="Gene3D" id="3.30.1540.10">
    <property type="entry name" value="formyl-coa transferase, domain 3"/>
    <property type="match status" value="1"/>
</dbReference>
<dbReference type="InterPro" id="IPR023606">
    <property type="entry name" value="CoA-Trfase_III_dom_1_sf"/>
</dbReference>
<dbReference type="PANTHER" id="PTHR48228">
    <property type="entry name" value="SUCCINYL-COA--D-CITRAMALATE COA-TRANSFERASE"/>
    <property type="match status" value="1"/>
</dbReference>
<dbReference type="SUPFAM" id="SSF89796">
    <property type="entry name" value="CoA-transferase family III (CaiB/BaiF)"/>
    <property type="match status" value="1"/>
</dbReference>
<reference evidence="1" key="1">
    <citation type="submission" date="2018-07" db="EMBL/GenBank/DDBJ databases">
        <authorList>
            <person name="Quirk P.G."/>
            <person name="Krulwich T.A."/>
        </authorList>
    </citation>
    <scope>NUCLEOTIDE SEQUENCE</scope>
</reference>
<gene>
    <name evidence="1" type="primary">mct</name>
    <name evidence="1" type="ORF">DF3PB_2470001</name>
</gene>
<name>A0A380TES9_9ZZZZ</name>
<dbReference type="EC" id="5.4.1.3" evidence="1"/>
<sequence>MTGILSGLRIVEGSAFVAMPVGGMTMAQLGADVIRFDPIGGGLDFTRWPVTLDGEHSLFWAGFNKGKRSIAVDFRKPKGQEILTRLITAPGENAGLFVTNFPARGWLDYETLRGHRPDLVMVNLVGRRDGGSEVDYTVNPQTGLPFVTGPTVFPRPVNHLLPAWDCIAGQMAMVGLLAAERHRRLTGEGQLVRLALKDVALAMLGNLGKIAEVMVNDTDRPKDGNYLYGAFGRDFGSLDGKRLMVVGLTHGQWKALVEATGLEQELDLLAARLRLNFKKEGDRFRARREIARVFEPWFATRMLQEIRRTFDQHGVTWAQYRTVRETIEHDRDCSVDNPMFAMVDQPGIGSYLMPGSPLDFAAVARTPVRRAPRLGEHTEEILHDILGLSDTEVGQLYDDGVVAGPGGLS</sequence>
<dbReference type="InterPro" id="IPR003673">
    <property type="entry name" value="CoA-Trfase_fam_III"/>
</dbReference>
<dbReference type="InterPro" id="IPR026347">
    <property type="entry name" value="Mct-like"/>
</dbReference>
<dbReference type="Pfam" id="PF02515">
    <property type="entry name" value="CoA_transf_3"/>
    <property type="match status" value="1"/>
</dbReference>
<organism evidence="1">
    <name type="scientific">metagenome</name>
    <dbReference type="NCBI Taxonomy" id="256318"/>
    <lineage>
        <taxon>unclassified sequences</taxon>
        <taxon>metagenomes</taxon>
    </lineage>
</organism>
<proteinExistence type="predicted"/>
<keyword evidence="1" id="KW-0413">Isomerase</keyword>
<dbReference type="InterPro" id="IPR050509">
    <property type="entry name" value="CoA-transferase_III"/>
</dbReference>
<dbReference type="AlphaFoldDB" id="A0A380TES9"/>
<dbReference type="InterPro" id="IPR044855">
    <property type="entry name" value="CoA-Trfase_III_dom3_sf"/>
</dbReference>
<dbReference type="PANTHER" id="PTHR48228:SF5">
    <property type="entry name" value="ALPHA-METHYLACYL-COA RACEMASE"/>
    <property type="match status" value="1"/>
</dbReference>
<dbReference type="Gene3D" id="3.40.50.10540">
    <property type="entry name" value="Crotonobetainyl-coa:carnitine coa-transferase, domain 1"/>
    <property type="match status" value="1"/>
</dbReference>
<dbReference type="GO" id="GO:0016853">
    <property type="term" value="F:isomerase activity"/>
    <property type="evidence" value="ECO:0007669"/>
    <property type="project" value="UniProtKB-KW"/>
</dbReference>
<dbReference type="EMBL" id="UIDG01000165">
    <property type="protein sequence ID" value="SUS06154.1"/>
    <property type="molecule type" value="Genomic_DNA"/>
</dbReference>
<dbReference type="NCBIfam" id="TIGR04253">
    <property type="entry name" value="mesacon_CoA_iso"/>
    <property type="match status" value="1"/>
</dbReference>
<accession>A0A380TES9</accession>
<protein>
    <submittedName>
        <fullName evidence="1">2-methylfumaryl-CoA isomerase</fullName>
        <ecNumber evidence="1">5.4.1.3</ecNumber>
    </submittedName>
</protein>